<dbReference type="RefSeq" id="WP_379905511.1">
    <property type="nucleotide sequence ID" value="NZ_JBHRTR010000044.1"/>
</dbReference>
<name>A0ABV7L7R7_9PROT</name>
<dbReference type="PIRSF" id="PIRSF009320">
    <property type="entry name" value="Nuc_binding_HP_1000"/>
    <property type="match status" value="1"/>
</dbReference>
<dbReference type="InterPro" id="IPR027417">
    <property type="entry name" value="P-loop_NTPase"/>
</dbReference>
<dbReference type="PANTHER" id="PTHR13696:SF96">
    <property type="entry name" value="COBQ_COBB_MIND_PARA NUCLEOTIDE BINDING DOMAIN-CONTAINING PROTEIN"/>
    <property type="match status" value="1"/>
</dbReference>
<evidence type="ECO:0000313" key="2">
    <source>
        <dbReference type="EMBL" id="MFC3230385.1"/>
    </source>
</evidence>
<gene>
    <name evidence="2" type="primary">parA</name>
    <name evidence="2" type="ORF">ACFOGJ_24260</name>
</gene>
<evidence type="ECO:0000259" key="1">
    <source>
        <dbReference type="Pfam" id="PF01656"/>
    </source>
</evidence>
<proteinExistence type="predicted"/>
<dbReference type="Gene3D" id="3.40.50.300">
    <property type="entry name" value="P-loop containing nucleotide triphosphate hydrolases"/>
    <property type="match status" value="1"/>
</dbReference>
<dbReference type="SUPFAM" id="SSF52540">
    <property type="entry name" value="P-loop containing nucleoside triphosphate hydrolases"/>
    <property type="match status" value="1"/>
</dbReference>
<keyword evidence="3" id="KW-1185">Reference proteome</keyword>
<dbReference type="InterPro" id="IPR048089">
    <property type="entry name" value="McdA"/>
</dbReference>
<dbReference type="NCBIfam" id="NF041546">
    <property type="entry name" value="ParA_partition"/>
    <property type="match status" value="1"/>
</dbReference>
<evidence type="ECO:0000313" key="3">
    <source>
        <dbReference type="Proteomes" id="UP001595528"/>
    </source>
</evidence>
<dbReference type="Pfam" id="PF01656">
    <property type="entry name" value="CbiA"/>
    <property type="match status" value="1"/>
</dbReference>
<accession>A0ABV7L7R7</accession>
<dbReference type="Proteomes" id="UP001595528">
    <property type="component" value="Unassembled WGS sequence"/>
</dbReference>
<dbReference type="CDD" id="cd02042">
    <property type="entry name" value="ParAB_family"/>
    <property type="match status" value="1"/>
</dbReference>
<dbReference type="PANTHER" id="PTHR13696">
    <property type="entry name" value="P-LOOP CONTAINING NUCLEOSIDE TRIPHOSPHATE HYDROLASE"/>
    <property type="match status" value="1"/>
</dbReference>
<reference evidence="3" key="1">
    <citation type="journal article" date="2019" name="Int. J. Syst. Evol. Microbiol.">
        <title>The Global Catalogue of Microorganisms (GCM) 10K type strain sequencing project: providing services to taxonomists for standard genome sequencing and annotation.</title>
        <authorList>
            <consortium name="The Broad Institute Genomics Platform"/>
            <consortium name="The Broad Institute Genome Sequencing Center for Infectious Disease"/>
            <person name="Wu L."/>
            <person name="Ma J."/>
        </authorList>
    </citation>
    <scope>NUCLEOTIDE SEQUENCE [LARGE SCALE GENOMIC DNA]</scope>
    <source>
        <strain evidence="3">KCTC 42964</strain>
    </source>
</reference>
<organism evidence="2 3">
    <name type="scientific">Marinibaculum pumilum</name>
    <dbReference type="NCBI Taxonomy" id="1766165"/>
    <lineage>
        <taxon>Bacteria</taxon>
        <taxon>Pseudomonadati</taxon>
        <taxon>Pseudomonadota</taxon>
        <taxon>Alphaproteobacteria</taxon>
        <taxon>Rhodospirillales</taxon>
        <taxon>Rhodospirillaceae</taxon>
        <taxon>Marinibaculum</taxon>
    </lineage>
</organism>
<dbReference type="InterPro" id="IPR002586">
    <property type="entry name" value="CobQ/CobB/MinD/ParA_Nub-bd_dom"/>
</dbReference>
<protein>
    <submittedName>
        <fullName evidence="2">ParA family partition ATPase</fullName>
    </submittedName>
</protein>
<dbReference type="EMBL" id="JBHRTR010000044">
    <property type="protein sequence ID" value="MFC3230385.1"/>
    <property type="molecule type" value="Genomic_DNA"/>
</dbReference>
<feature type="domain" description="CobQ/CobB/MinD/ParA nucleotide binding" evidence="1">
    <location>
        <begin position="4"/>
        <end position="110"/>
    </location>
</feature>
<comment type="caution">
    <text evidence="2">The sequence shown here is derived from an EMBL/GenBank/DDBJ whole genome shotgun (WGS) entry which is preliminary data.</text>
</comment>
<sequence>MHTLAILSQKGGTGKTTLSLNLAIAAEQAGDTALVIDLDPQASAKGWHDAREAEAPLVTSVQPARLAEALKLAAEHGAKFAIIDTAPHAESASLAAARAADFVLIPCRPGILDLRAIAASADICALAKAKAAAVINATPPRGTLADEAEQAIAGYGLAVAPIRVGQRMSFMHSLTAGQGVLEHEPGSKAAQEIRELYSWAKKSCARNHTKAGGK</sequence>
<dbReference type="InterPro" id="IPR050678">
    <property type="entry name" value="DNA_Partitioning_ATPase"/>
</dbReference>